<proteinExistence type="predicted"/>
<comment type="caution">
    <text evidence="1">The sequence shown here is derived from an EMBL/GenBank/DDBJ whole genome shotgun (WGS) entry which is preliminary data.</text>
</comment>
<organism evidence="1 2">
    <name type="scientific">Clostridium algidicarnis</name>
    <dbReference type="NCBI Taxonomy" id="37659"/>
    <lineage>
        <taxon>Bacteria</taxon>
        <taxon>Bacillati</taxon>
        <taxon>Bacillota</taxon>
        <taxon>Clostridia</taxon>
        <taxon>Eubacteriales</taxon>
        <taxon>Clostridiaceae</taxon>
        <taxon>Clostridium</taxon>
    </lineage>
</organism>
<protein>
    <submittedName>
        <fullName evidence="1">Uncharacterized protein</fullName>
    </submittedName>
</protein>
<dbReference type="Proteomes" id="UP000740830">
    <property type="component" value="Unassembled WGS sequence"/>
</dbReference>
<name>A0ABS6C6C2_9CLOT</name>
<dbReference type="EMBL" id="JAHLDG010000029">
    <property type="protein sequence ID" value="MBU3221034.1"/>
    <property type="molecule type" value="Genomic_DNA"/>
</dbReference>
<dbReference type="RefSeq" id="WP_185159183.1">
    <property type="nucleotide sequence ID" value="NZ_JACKWW010000035.1"/>
</dbReference>
<accession>A0ABS6C6C2</accession>
<reference evidence="1 2" key="1">
    <citation type="submission" date="2021-06" db="EMBL/GenBank/DDBJ databases">
        <title>Clostridia strains as spoilage organisms.</title>
        <authorList>
            <person name="Wambui J."/>
            <person name="Stephan R."/>
            <person name="Stevens M.J.A."/>
        </authorList>
    </citation>
    <scope>NUCLEOTIDE SEQUENCE [LARGE SCALE GENOMIC DNA]</scope>
    <source>
        <strain evidence="1 2">CM013</strain>
    </source>
</reference>
<evidence type="ECO:0000313" key="2">
    <source>
        <dbReference type="Proteomes" id="UP000740830"/>
    </source>
</evidence>
<keyword evidence="2" id="KW-1185">Reference proteome</keyword>
<sequence length="61" mass="7229">MLKENYYKENKNKIKNVILNNSKKNSTGQEVVSRNDEWAKEKEWDNIFIKLAEGRGSRVNE</sequence>
<evidence type="ECO:0000313" key="1">
    <source>
        <dbReference type="EMBL" id="MBU3221034.1"/>
    </source>
</evidence>
<gene>
    <name evidence="1" type="ORF">KPL27_13255</name>
</gene>